<dbReference type="InterPro" id="IPR003959">
    <property type="entry name" value="ATPase_AAA_core"/>
</dbReference>
<evidence type="ECO:0000259" key="1">
    <source>
        <dbReference type="Pfam" id="PF00004"/>
    </source>
</evidence>
<dbReference type="GO" id="GO:0016887">
    <property type="term" value="F:ATP hydrolysis activity"/>
    <property type="evidence" value="ECO:0007669"/>
    <property type="project" value="InterPro"/>
</dbReference>
<dbReference type="AlphaFoldDB" id="A0A498J8F1"/>
<sequence length="355" mass="39321">CISPNWSQHNNHTFSVFKQEVALRRLVTQASIGVGTTDKSGYLNLFPCQQVRRRCRSDKSILKSTIILRSNSSAVSDYVKALVRVGRLDEMSYSRHCRKFFHLDLAYKFSPLSTSVLRNVGKSTEEGILGTESDPIHVVATEGGQFKELLWCTIRTIAVAFLLIFGIREYTEDGEKALGLDKEVQPSMESNTKFSNVKGADGAKSELEEIVRYLRHPKRFTRLGGKLPKGVLLVGPPGTRKTMLAGAIAGEAGVPFFSCSGGEFQEIYVGSGSNPPSLASEGYVIRLMKLAQMIERARLLRVGQRDILPLCVIAMKPSSMSIFGVPYSPIVPSITRWHSSQNSFIAKRTFRVPIT</sequence>
<reference evidence="2 3" key="1">
    <citation type="submission" date="2018-10" db="EMBL/GenBank/DDBJ databases">
        <title>A high-quality apple genome assembly.</title>
        <authorList>
            <person name="Hu J."/>
        </authorList>
    </citation>
    <scope>NUCLEOTIDE SEQUENCE [LARGE SCALE GENOMIC DNA]</scope>
    <source>
        <strain evidence="3">cv. HFTH1</strain>
        <tissue evidence="2">Young leaf</tissue>
    </source>
</reference>
<dbReference type="GO" id="GO:0004176">
    <property type="term" value="F:ATP-dependent peptidase activity"/>
    <property type="evidence" value="ECO:0007669"/>
    <property type="project" value="TreeGrafter"/>
</dbReference>
<dbReference type="Pfam" id="PF00004">
    <property type="entry name" value="AAA"/>
    <property type="match status" value="1"/>
</dbReference>
<dbReference type="InterPro" id="IPR027417">
    <property type="entry name" value="P-loop_NTPase"/>
</dbReference>
<gene>
    <name evidence="2" type="ORF">DVH24_020449</name>
</gene>
<feature type="domain" description="ATPase AAA-type core" evidence="1">
    <location>
        <begin position="231"/>
        <end position="273"/>
    </location>
</feature>
<dbReference type="GO" id="GO:0006508">
    <property type="term" value="P:proteolysis"/>
    <property type="evidence" value="ECO:0007669"/>
    <property type="project" value="TreeGrafter"/>
</dbReference>
<dbReference type="PANTHER" id="PTHR23076:SF37">
    <property type="entry name" value="ATP-DEPENDENT ZINC METALLOPROTEASE FTSH 4, MITOCHONDRIAL"/>
    <property type="match status" value="1"/>
</dbReference>
<comment type="caution">
    <text evidence="2">The sequence shown here is derived from an EMBL/GenBank/DDBJ whole genome shotgun (WGS) entry which is preliminary data.</text>
</comment>
<evidence type="ECO:0000313" key="3">
    <source>
        <dbReference type="Proteomes" id="UP000290289"/>
    </source>
</evidence>
<proteinExistence type="predicted"/>
<keyword evidence="3" id="KW-1185">Reference proteome</keyword>
<dbReference type="PANTHER" id="PTHR23076">
    <property type="entry name" value="METALLOPROTEASE M41 FTSH"/>
    <property type="match status" value="1"/>
</dbReference>
<dbReference type="Gene3D" id="3.40.50.300">
    <property type="entry name" value="P-loop containing nucleotide triphosphate hydrolases"/>
    <property type="match status" value="1"/>
</dbReference>
<dbReference type="GO" id="GO:0009507">
    <property type="term" value="C:chloroplast"/>
    <property type="evidence" value="ECO:0007669"/>
    <property type="project" value="TreeGrafter"/>
</dbReference>
<dbReference type="GO" id="GO:0005524">
    <property type="term" value="F:ATP binding"/>
    <property type="evidence" value="ECO:0007669"/>
    <property type="project" value="InterPro"/>
</dbReference>
<dbReference type="EMBL" id="RDQH01000334">
    <property type="protein sequence ID" value="RXH91426.1"/>
    <property type="molecule type" value="Genomic_DNA"/>
</dbReference>
<organism evidence="2 3">
    <name type="scientific">Malus domestica</name>
    <name type="common">Apple</name>
    <name type="synonym">Pyrus malus</name>
    <dbReference type="NCBI Taxonomy" id="3750"/>
    <lineage>
        <taxon>Eukaryota</taxon>
        <taxon>Viridiplantae</taxon>
        <taxon>Streptophyta</taxon>
        <taxon>Embryophyta</taxon>
        <taxon>Tracheophyta</taxon>
        <taxon>Spermatophyta</taxon>
        <taxon>Magnoliopsida</taxon>
        <taxon>eudicotyledons</taxon>
        <taxon>Gunneridae</taxon>
        <taxon>Pentapetalae</taxon>
        <taxon>rosids</taxon>
        <taxon>fabids</taxon>
        <taxon>Rosales</taxon>
        <taxon>Rosaceae</taxon>
        <taxon>Amygdaloideae</taxon>
        <taxon>Maleae</taxon>
        <taxon>Malus</taxon>
    </lineage>
</organism>
<dbReference type="STRING" id="3750.A0A498J8F1"/>
<dbReference type="GO" id="GO:0045037">
    <property type="term" value="P:protein import into chloroplast stroma"/>
    <property type="evidence" value="ECO:0007669"/>
    <property type="project" value="TreeGrafter"/>
</dbReference>
<dbReference type="Proteomes" id="UP000290289">
    <property type="component" value="Chromosome 8"/>
</dbReference>
<feature type="non-terminal residue" evidence="2">
    <location>
        <position position="1"/>
    </location>
</feature>
<name>A0A498J8F1_MALDO</name>
<protein>
    <recommendedName>
        <fullName evidence="1">ATPase AAA-type core domain-containing protein</fullName>
    </recommendedName>
</protein>
<evidence type="ECO:0000313" key="2">
    <source>
        <dbReference type="EMBL" id="RXH91426.1"/>
    </source>
</evidence>
<dbReference type="SUPFAM" id="SSF52540">
    <property type="entry name" value="P-loop containing nucleoside triphosphate hydrolases"/>
    <property type="match status" value="1"/>
</dbReference>
<accession>A0A498J8F1</accession>